<dbReference type="SUPFAM" id="SSF52009">
    <property type="entry name" value="Phosphohistidine domain"/>
    <property type="match status" value="1"/>
</dbReference>
<evidence type="ECO:0000259" key="5">
    <source>
        <dbReference type="Pfam" id="PF01326"/>
    </source>
</evidence>
<dbReference type="Gene3D" id="3.50.30.10">
    <property type="entry name" value="Phosphohistidine domain"/>
    <property type="match status" value="1"/>
</dbReference>
<evidence type="ECO:0000256" key="3">
    <source>
        <dbReference type="ARBA" id="ARBA00071420"/>
    </source>
</evidence>
<protein>
    <recommendedName>
        <fullName evidence="3">Probable phosphoenolpyruvate synthase</fullName>
    </recommendedName>
</protein>
<evidence type="ECO:0000313" key="7">
    <source>
        <dbReference type="Proteomes" id="UP000054387"/>
    </source>
</evidence>
<dbReference type="InterPro" id="IPR008279">
    <property type="entry name" value="PEP-util_enz_mobile_dom"/>
</dbReference>
<dbReference type="InterPro" id="IPR013815">
    <property type="entry name" value="ATP_grasp_subdomain_1"/>
</dbReference>
<dbReference type="RefSeq" id="WP_058580942.1">
    <property type="nucleotide sequence ID" value="NZ_LOPU01000017.1"/>
</dbReference>
<organism evidence="6 7">
    <name type="scientific">Haloprofundus marisrubri</name>
    <dbReference type="NCBI Taxonomy" id="1514971"/>
    <lineage>
        <taxon>Archaea</taxon>
        <taxon>Methanobacteriati</taxon>
        <taxon>Methanobacteriota</taxon>
        <taxon>Stenosarchaea group</taxon>
        <taxon>Halobacteria</taxon>
        <taxon>Halobacteriales</taxon>
        <taxon>Haloferacaceae</taxon>
        <taxon>Haloprofundus</taxon>
    </lineage>
</organism>
<dbReference type="InterPro" id="IPR051549">
    <property type="entry name" value="PEP_Utilizing_Enz"/>
</dbReference>
<evidence type="ECO:0000256" key="1">
    <source>
        <dbReference type="ARBA" id="ARBA00022741"/>
    </source>
</evidence>
<reference evidence="6 7" key="1">
    <citation type="submission" date="2015-12" db="EMBL/GenBank/DDBJ databases">
        <title>Haloprofundus marisrubri gen. nov., sp. nov., an extremely halophilic archaeon isolated from the Discovery deep brine-seawater interface in the Red Sea.</title>
        <authorList>
            <person name="Zhang G."/>
            <person name="Stingl U."/>
            <person name="Rashid M."/>
        </authorList>
    </citation>
    <scope>NUCLEOTIDE SEQUENCE [LARGE SCALE GENOMIC DNA]</scope>
    <source>
        <strain evidence="6 7">SB9</strain>
    </source>
</reference>
<keyword evidence="6" id="KW-0418">Kinase</keyword>
<evidence type="ECO:0000259" key="4">
    <source>
        <dbReference type="Pfam" id="PF00391"/>
    </source>
</evidence>
<dbReference type="STRING" id="1514971.AUR64_08100"/>
<keyword evidence="6" id="KW-0808">Transferase</keyword>
<feature type="domain" description="Pyruvate phosphate dikinase AMP/ATP-binding" evidence="5">
    <location>
        <begin position="27"/>
        <end position="328"/>
    </location>
</feature>
<dbReference type="Gene3D" id="3.30.470.20">
    <property type="entry name" value="ATP-grasp fold, B domain"/>
    <property type="match status" value="1"/>
</dbReference>
<proteinExistence type="predicted"/>
<accession>A0A0W1RAC6</accession>
<dbReference type="Pfam" id="PF00391">
    <property type="entry name" value="PEP-utilizers"/>
    <property type="match status" value="1"/>
</dbReference>
<keyword evidence="1" id="KW-0547">Nucleotide-binding</keyword>
<evidence type="ECO:0000313" key="6">
    <source>
        <dbReference type="EMBL" id="KTG10618.1"/>
    </source>
</evidence>
<dbReference type="FunFam" id="3.30.1490.20:FF:000010">
    <property type="entry name" value="Phosphoenolpyruvate synthase"/>
    <property type="match status" value="1"/>
</dbReference>
<dbReference type="SUPFAM" id="SSF56059">
    <property type="entry name" value="Glutathione synthetase ATP-binding domain-like"/>
    <property type="match status" value="1"/>
</dbReference>
<dbReference type="InterPro" id="IPR036637">
    <property type="entry name" value="Phosphohistidine_dom_sf"/>
</dbReference>
<dbReference type="Gene3D" id="3.30.1490.20">
    <property type="entry name" value="ATP-grasp fold, A domain"/>
    <property type="match status" value="1"/>
</dbReference>
<keyword evidence="7" id="KW-1185">Reference proteome</keyword>
<dbReference type="AlphaFoldDB" id="A0A0W1RAC6"/>
<dbReference type="GO" id="GO:0016301">
    <property type="term" value="F:kinase activity"/>
    <property type="evidence" value="ECO:0007669"/>
    <property type="project" value="UniProtKB-KW"/>
</dbReference>
<dbReference type="PANTHER" id="PTHR43615:SF1">
    <property type="entry name" value="PPDK_N DOMAIN-CONTAINING PROTEIN"/>
    <property type="match status" value="1"/>
</dbReference>
<dbReference type="Proteomes" id="UP000054387">
    <property type="component" value="Unassembled WGS sequence"/>
</dbReference>
<keyword evidence="6" id="KW-0670">Pyruvate</keyword>
<evidence type="ECO:0000256" key="2">
    <source>
        <dbReference type="ARBA" id="ARBA00022840"/>
    </source>
</evidence>
<dbReference type="OrthoDB" id="23397at2157"/>
<dbReference type="InterPro" id="IPR002192">
    <property type="entry name" value="PPDK_AMP/ATP-bd"/>
</dbReference>
<gene>
    <name evidence="6" type="ORF">AUR64_08100</name>
</gene>
<dbReference type="EMBL" id="LOPU01000017">
    <property type="protein sequence ID" value="KTG10618.1"/>
    <property type="molecule type" value="Genomic_DNA"/>
</dbReference>
<sequence>MNETKHTAHSDPFVVDLADPSATDRTLVGGKSANVARLVTAGIPVPGGFCVTTAAYRTLVDDETIRTAVRALSDLDPAETDALAQAGEYLRDLIRARPIPAALREAIERAVADEDEATSFAVRSSATAEDLPDASFAGQQETYLNVPEERLEERVRDCMASLFTDRAIAYRARNGIDHESVSIAVLVQRMVDADSSGILFTADPTTGNRRVAAIEAGVGLGEALVSGEVSADSVRVDRETGEILDYQAGVQTVAVRPATGGGVERVDRAVDERGDRSAPDDRALTDDDVRTLVETGAEIEALFESPQDIEWCFADGDLFVLQSRPITSLFPVPSPAPADDRLHVYYSVGHAQALPEAMPPLVRDVWLSYAESSLAAFGFDSESSWGVEAGGRVYVDITNVLRIDALRDDVPEFLGSISEPMSVALTDLLARRGDEFRTERSRRERATSLPRVAGRVWAGLRRGYPLVRLTLAGFFGAFVGDPEPPRYEEALWTVWGVETADEIEQTEPFVERVRTPFDLYAVVDQFGSLPRIGPLYAALLVDSWLRRRFAAEAADDVNAVGRGFPAELVTRLNLGLGDLADLAREHPQVADALREGASLDELHEYDGGEAFCDAFDEYLREFGHRGTGEIDISRPRWREDPSGLLATVRANLEHGESGDHHEHLRRMEREAAEAADRLENRVDHGVLGPIRRRVLRQLLTTYRGYIQTREYPKQGVAHLFAAWREVLLEAGESLVADGRLDEVDDVWFLRRDELLAASEGESLSVDIAARRAEFERHAAMDAPPILTSEGEAPNPVVSRDDVPAGALVGTGVSGGVVEGVARVVRDPTKETIEKGEILVAPSADPGWTPLFLNAAGMVVEVGGRMSHGALVAREYGLPAVVSVPRATRTIETGQRLRVDGTRGVVEFVD</sequence>
<dbReference type="GO" id="GO:0005524">
    <property type="term" value="F:ATP binding"/>
    <property type="evidence" value="ECO:0007669"/>
    <property type="project" value="UniProtKB-KW"/>
</dbReference>
<comment type="caution">
    <text evidence="6">The sequence shown here is derived from an EMBL/GenBank/DDBJ whole genome shotgun (WGS) entry which is preliminary data.</text>
</comment>
<dbReference type="Pfam" id="PF01326">
    <property type="entry name" value="PPDK_N"/>
    <property type="match status" value="1"/>
</dbReference>
<name>A0A0W1RAC6_9EURY</name>
<keyword evidence="2" id="KW-0067">ATP-binding</keyword>
<feature type="domain" description="PEP-utilising enzyme mobile" evidence="4">
    <location>
        <begin position="832"/>
        <end position="903"/>
    </location>
</feature>
<dbReference type="PANTHER" id="PTHR43615">
    <property type="entry name" value="PHOSPHOENOLPYRUVATE SYNTHASE-RELATED"/>
    <property type="match status" value="1"/>
</dbReference>